<dbReference type="InterPro" id="IPR038063">
    <property type="entry name" value="Transpep_catalytic_dom"/>
</dbReference>
<keyword evidence="4 7" id="KW-0133">Cell shape</keyword>
<keyword evidence="8" id="KW-0732">Signal</keyword>
<dbReference type="RefSeq" id="WP_223675652.1">
    <property type="nucleotide sequence ID" value="NZ_JAINZW010000002.1"/>
</dbReference>
<keyword evidence="3" id="KW-0808">Transferase</keyword>
<protein>
    <submittedName>
        <fullName evidence="10">L,D-transpeptidase family protein</fullName>
    </submittedName>
</protein>
<keyword evidence="6 7" id="KW-0961">Cell wall biogenesis/degradation</keyword>
<dbReference type="PROSITE" id="PS52029">
    <property type="entry name" value="LD_TPASE"/>
    <property type="match status" value="1"/>
</dbReference>
<evidence type="ECO:0000256" key="6">
    <source>
        <dbReference type="ARBA" id="ARBA00023316"/>
    </source>
</evidence>
<sequence>MGLFPARGHRRIAGVALALALALVTGAIAGASAAPAQEPAFSWTPQVAPAGPVLIVIGLEEQRAVVYRNGVRIGSSPVSTGKAGHETPTGVFNILQKRREHYSNLYNNAPMPFMQRLTWDGIALHAGHLPGYPASHGCVRLPYDFSEALFGITERGMTVVVAQQLESPSVATRTPFGSGAPVDDGGALDGWSWQPDLSPSGPVTMVLSTADQTLVVMRGGIEIGRGPVRVDAGMGTEAYAVLEGTAAEDSRLAPGQPALNWMQIPVRLDNAPERSGEDMRTAVAAGRVHIDPAFAVQVHAVLAPGSTLLVTPESIADVSTEGFTILEAAVPSTDAPDSQESEEKQR</sequence>
<keyword evidence="11" id="KW-1185">Reference proteome</keyword>
<dbReference type="PANTHER" id="PTHR30582:SF2">
    <property type="entry name" value="L,D-TRANSPEPTIDASE YCIB-RELATED"/>
    <property type="match status" value="1"/>
</dbReference>
<gene>
    <name evidence="10" type="ORF">K6753_07040</name>
</gene>
<dbReference type="Pfam" id="PF03734">
    <property type="entry name" value="YkuD"/>
    <property type="match status" value="1"/>
</dbReference>
<feature type="active site" description="Nucleophile" evidence="7">
    <location>
        <position position="138"/>
    </location>
</feature>
<feature type="signal peptide" evidence="8">
    <location>
        <begin position="1"/>
        <end position="33"/>
    </location>
</feature>
<evidence type="ECO:0000256" key="8">
    <source>
        <dbReference type="SAM" id="SignalP"/>
    </source>
</evidence>
<feature type="chain" id="PRO_5047252642" evidence="8">
    <location>
        <begin position="34"/>
        <end position="346"/>
    </location>
</feature>
<dbReference type="SUPFAM" id="SSF141523">
    <property type="entry name" value="L,D-transpeptidase catalytic domain-like"/>
    <property type="match status" value="1"/>
</dbReference>
<evidence type="ECO:0000256" key="5">
    <source>
        <dbReference type="ARBA" id="ARBA00022984"/>
    </source>
</evidence>
<keyword evidence="5 7" id="KW-0573">Peptidoglycan synthesis</keyword>
<evidence type="ECO:0000256" key="4">
    <source>
        <dbReference type="ARBA" id="ARBA00022960"/>
    </source>
</evidence>
<dbReference type="Proteomes" id="UP001430954">
    <property type="component" value="Unassembled WGS sequence"/>
</dbReference>
<dbReference type="CDD" id="cd16913">
    <property type="entry name" value="YkuD_like"/>
    <property type="match status" value="1"/>
</dbReference>
<evidence type="ECO:0000313" key="10">
    <source>
        <dbReference type="EMBL" id="MBZ4039286.1"/>
    </source>
</evidence>
<comment type="pathway">
    <text evidence="1 7">Cell wall biogenesis; peptidoglycan biosynthesis.</text>
</comment>
<dbReference type="PIRSF" id="PIRSF029342">
    <property type="entry name" value="UCP029342_ErfK/YbiS/YcfS/YnhG"/>
    <property type="match status" value="1"/>
</dbReference>
<feature type="active site" description="Proton donor/acceptor" evidence="7">
    <location>
        <position position="125"/>
    </location>
</feature>
<dbReference type="PANTHER" id="PTHR30582">
    <property type="entry name" value="L,D-TRANSPEPTIDASE"/>
    <property type="match status" value="1"/>
</dbReference>
<evidence type="ECO:0000313" key="11">
    <source>
        <dbReference type="Proteomes" id="UP001430954"/>
    </source>
</evidence>
<dbReference type="InterPro" id="IPR050979">
    <property type="entry name" value="LD-transpeptidase"/>
</dbReference>
<dbReference type="Gene3D" id="2.40.440.10">
    <property type="entry name" value="L,D-transpeptidase catalytic domain-like"/>
    <property type="match status" value="1"/>
</dbReference>
<evidence type="ECO:0000256" key="3">
    <source>
        <dbReference type="ARBA" id="ARBA00022679"/>
    </source>
</evidence>
<comment type="similarity">
    <text evidence="2">Belongs to the YkuD family.</text>
</comment>
<accession>A0ABS7T612</accession>
<organism evidence="10 11">
    <name type="scientific">Novilysobacter selenitireducens</name>
    <dbReference type="NCBI Taxonomy" id="2872639"/>
    <lineage>
        <taxon>Bacteria</taxon>
        <taxon>Pseudomonadati</taxon>
        <taxon>Pseudomonadota</taxon>
        <taxon>Gammaproteobacteria</taxon>
        <taxon>Lysobacterales</taxon>
        <taxon>Lysobacteraceae</taxon>
        <taxon>Novilysobacter</taxon>
    </lineage>
</organism>
<evidence type="ECO:0000256" key="1">
    <source>
        <dbReference type="ARBA" id="ARBA00004752"/>
    </source>
</evidence>
<dbReference type="InterPro" id="IPR016915">
    <property type="entry name" value="UCP029342"/>
</dbReference>
<proteinExistence type="inferred from homology"/>
<dbReference type="EMBL" id="JAINZW010000002">
    <property type="protein sequence ID" value="MBZ4039286.1"/>
    <property type="molecule type" value="Genomic_DNA"/>
</dbReference>
<evidence type="ECO:0000259" key="9">
    <source>
        <dbReference type="PROSITE" id="PS52029"/>
    </source>
</evidence>
<dbReference type="InterPro" id="IPR005490">
    <property type="entry name" value="LD_TPept_cat_dom"/>
</dbReference>
<reference evidence="10 11" key="1">
    <citation type="submission" date="2021-09" db="EMBL/GenBank/DDBJ databases">
        <title>Lysobacter sp. 13A isolated from the river sediment.</title>
        <authorList>
            <person name="Liu H."/>
            <person name="Li S."/>
            <person name="Mao S."/>
        </authorList>
    </citation>
    <scope>NUCLEOTIDE SEQUENCE [LARGE SCALE GENOMIC DNA]</scope>
    <source>
        <strain evidence="10 11">13A</strain>
    </source>
</reference>
<name>A0ABS7T612_9GAMM</name>
<dbReference type="NCBIfam" id="NF004785">
    <property type="entry name" value="PRK06132.1-2"/>
    <property type="match status" value="1"/>
</dbReference>
<feature type="domain" description="L,D-TPase catalytic" evidence="9">
    <location>
        <begin position="53"/>
        <end position="162"/>
    </location>
</feature>
<evidence type="ECO:0000256" key="7">
    <source>
        <dbReference type="PROSITE-ProRule" id="PRU01373"/>
    </source>
</evidence>
<evidence type="ECO:0000256" key="2">
    <source>
        <dbReference type="ARBA" id="ARBA00005992"/>
    </source>
</evidence>
<comment type="caution">
    <text evidence="10">The sequence shown here is derived from an EMBL/GenBank/DDBJ whole genome shotgun (WGS) entry which is preliminary data.</text>
</comment>